<gene>
    <name evidence="1" type="ORF">MBJ925_LOCUS13273</name>
    <name evidence="2" type="ORF">SMN809_LOCUS25364</name>
</gene>
<proteinExistence type="predicted"/>
<dbReference type="Proteomes" id="UP000663824">
    <property type="component" value="Unassembled WGS sequence"/>
</dbReference>
<organism evidence="1 3">
    <name type="scientific">Rotaria magnacalcarata</name>
    <dbReference type="NCBI Taxonomy" id="392030"/>
    <lineage>
        <taxon>Eukaryota</taxon>
        <taxon>Metazoa</taxon>
        <taxon>Spiralia</taxon>
        <taxon>Gnathifera</taxon>
        <taxon>Rotifera</taxon>
        <taxon>Eurotatoria</taxon>
        <taxon>Bdelloidea</taxon>
        <taxon>Philodinida</taxon>
        <taxon>Philodinidae</taxon>
        <taxon>Rotaria</taxon>
    </lineage>
</organism>
<evidence type="ECO:0000313" key="2">
    <source>
        <dbReference type="EMBL" id="CAF4283538.1"/>
    </source>
</evidence>
<dbReference type="EMBL" id="CAJNRE010006059">
    <property type="protein sequence ID" value="CAF2052435.1"/>
    <property type="molecule type" value="Genomic_DNA"/>
</dbReference>
<dbReference type="Proteomes" id="UP000676336">
    <property type="component" value="Unassembled WGS sequence"/>
</dbReference>
<dbReference type="EMBL" id="CAJOBI010033144">
    <property type="protein sequence ID" value="CAF4283538.1"/>
    <property type="molecule type" value="Genomic_DNA"/>
</dbReference>
<accession>A0A816PSN0</accession>
<sequence>MNITIVRASTVFDDQLKDEPVKLADFTHSSEIDIFSISLWNIFTNFAVTTKTLPPNLSLNGAANYFAKHPIIEDIPLSLVTIKLFDCSICKRETYAVDRFHDVWQMQTNIEEVNAIINSFVYEEIKCSKCKEQGLARVMLYDIPRFLILKTRSTDPNAIDFIDDSGLLHIRPSFSHPAFEYNIQTILIVLEEDDIFYLRKTENGYSSYNKTTSEFEPMQEFSTCQTGLASNWIVFVYKAETTVFDTPTLNKILFDQNNLTATTEPEPWSIETVQGLLPAFKEYFHVGSIQIKSNDMKILLDSRADITDLIVDAHLSTTATQSTSNQRILAWVTHTVSEILEKLLKQIRYIWLDYDIALCSINQNNTGIW</sequence>
<name>A0A816PSN0_9BILA</name>
<comment type="caution">
    <text evidence="1">The sequence shown here is derived from an EMBL/GenBank/DDBJ whole genome shotgun (WGS) entry which is preliminary data.</text>
</comment>
<dbReference type="AlphaFoldDB" id="A0A816PSN0"/>
<protein>
    <submittedName>
        <fullName evidence="1">Uncharacterized protein</fullName>
    </submittedName>
</protein>
<reference evidence="1" key="1">
    <citation type="submission" date="2021-02" db="EMBL/GenBank/DDBJ databases">
        <authorList>
            <person name="Nowell W R."/>
        </authorList>
    </citation>
    <scope>NUCLEOTIDE SEQUENCE</scope>
</reference>
<evidence type="ECO:0000313" key="3">
    <source>
        <dbReference type="Proteomes" id="UP000663824"/>
    </source>
</evidence>
<evidence type="ECO:0000313" key="1">
    <source>
        <dbReference type="EMBL" id="CAF2052435.1"/>
    </source>
</evidence>